<comment type="caution">
    <text evidence="1">The sequence shown here is derived from an EMBL/GenBank/DDBJ whole genome shotgun (WGS) entry which is preliminary data.</text>
</comment>
<evidence type="ECO:0008006" key="3">
    <source>
        <dbReference type="Google" id="ProtNLM"/>
    </source>
</evidence>
<dbReference type="Proteomes" id="UP001589867">
    <property type="component" value="Unassembled WGS sequence"/>
</dbReference>
<name>A0ABV6MGW3_9ACTN</name>
<keyword evidence="2" id="KW-1185">Reference proteome</keyword>
<dbReference type="RefSeq" id="WP_377262231.1">
    <property type="nucleotide sequence ID" value="NZ_JBHLUH010000094.1"/>
</dbReference>
<evidence type="ECO:0000313" key="1">
    <source>
        <dbReference type="EMBL" id="MFC0533961.1"/>
    </source>
</evidence>
<dbReference type="EMBL" id="JBHLUH010000094">
    <property type="protein sequence ID" value="MFC0533961.1"/>
    <property type="molecule type" value="Genomic_DNA"/>
</dbReference>
<gene>
    <name evidence="1" type="ORF">ACFFIA_40815</name>
</gene>
<accession>A0ABV6MGW3</accession>
<reference evidence="1 2" key="1">
    <citation type="submission" date="2024-09" db="EMBL/GenBank/DDBJ databases">
        <authorList>
            <person name="Sun Q."/>
            <person name="Mori K."/>
        </authorList>
    </citation>
    <scope>NUCLEOTIDE SEQUENCE [LARGE SCALE GENOMIC DNA]</scope>
    <source>
        <strain evidence="1 2">TBRC 3947</strain>
    </source>
</reference>
<sequence>MSTADKKAAVKALFNEHVNPLMTAMRFARTGRAYRRYNAEGDAVVVEFRTSSVSTPETYVFLIELALVPSVWLRWMRHEAIWKAEGEPRVGEGLVECRLKPAAADKPVDVERGLRVLARGTFISELMPGLPRWSVDSGESVAACGREITERLPAVATAYIELLDRNVFLQRLRDGEKLPGTCPKLAARAVLLLEGGMTDELDQVLDDINFQGTGNDFVSWVRSQMPPPRDQ</sequence>
<organism evidence="1 2">
    <name type="scientific">Phytohabitans kaempferiae</name>
    <dbReference type="NCBI Taxonomy" id="1620943"/>
    <lineage>
        <taxon>Bacteria</taxon>
        <taxon>Bacillati</taxon>
        <taxon>Actinomycetota</taxon>
        <taxon>Actinomycetes</taxon>
        <taxon>Micromonosporales</taxon>
        <taxon>Micromonosporaceae</taxon>
    </lineage>
</organism>
<proteinExistence type="predicted"/>
<evidence type="ECO:0000313" key="2">
    <source>
        <dbReference type="Proteomes" id="UP001589867"/>
    </source>
</evidence>
<protein>
    <recommendedName>
        <fullName evidence="3">DUF4304 domain-containing protein</fullName>
    </recommendedName>
</protein>